<dbReference type="InterPro" id="IPR032675">
    <property type="entry name" value="LRR_dom_sf"/>
</dbReference>
<dbReference type="SUPFAM" id="SSF52058">
    <property type="entry name" value="L domain-like"/>
    <property type="match status" value="2"/>
</dbReference>
<keyword evidence="5" id="KW-0677">Repeat</keyword>
<dbReference type="GO" id="GO:0016020">
    <property type="term" value="C:membrane"/>
    <property type="evidence" value="ECO:0007669"/>
    <property type="project" value="UniProtKB-SubCell"/>
</dbReference>
<keyword evidence="2" id="KW-0433">Leucine-rich repeat</keyword>
<evidence type="ECO:0000259" key="11">
    <source>
        <dbReference type="Pfam" id="PF23598"/>
    </source>
</evidence>
<dbReference type="PANTHER" id="PTHR27008:SF497">
    <property type="entry name" value="OS11G0695000 PROTEIN"/>
    <property type="match status" value="1"/>
</dbReference>
<dbReference type="OrthoDB" id="979932at2759"/>
<keyword evidence="12" id="KW-0418">Kinase</keyword>
<dbReference type="Pfam" id="PF00560">
    <property type="entry name" value="LRR_1"/>
    <property type="match status" value="2"/>
</dbReference>
<dbReference type="Gene3D" id="3.80.10.10">
    <property type="entry name" value="Ribonuclease Inhibitor"/>
    <property type="match status" value="4"/>
</dbReference>
<keyword evidence="7 9" id="KW-0472">Membrane</keyword>
<evidence type="ECO:0000256" key="10">
    <source>
        <dbReference type="SAM" id="SignalP"/>
    </source>
</evidence>
<evidence type="ECO:0000256" key="8">
    <source>
        <dbReference type="ARBA" id="ARBA00023180"/>
    </source>
</evidence>
<keyword evidence="4 10" id="KW-0732">Signal</keyword>
<name>A0A5B6VF06_9ROSI</name>
<sequence>MGNITQFILALTMAVLLPNFEVSISTKTKIDISKDQSGLKTLKVHILKTKWFTTTSVCNWVGALTDPNTKLTNLLRLKLIDLFLNNFYREIPSWFDSFPKLQYLSLSSNNLAGEIPSNMFDRLPRLQELNLEGNKLSGKIPLGLFKCKELEYISLVGNRLEGILPKEIGNLTMLRNLYLGNNLFEGEIPSNMFDHLPRLQVLFLEGNKLSGKIPMGLFKCKELVLISLADNRLEGILPKEIGNLTMLTKLYLYNNLFEGEIPSNMFDRLPRLQKLYLEGNKLSGKIPLGLFKCKELEYISLADNRLEGILPNEIGNLTMLRDLYLDNNLFEGEIPSNMFDHLPRLQRLYLKGNKLSGKIPLGLFKCKELEDIGFSNNRLEGILPKEIGNLTMLKTLYLDFNLFEGEIPSDMFDHLSRLQVLFLGENKLSGKFPLGLFKCKELEDISLAHNRLEGILPKEIGNLTMLRSLYLDNNQFGGVIPHQIGDLLNLEHLFLSNNLLKGHLPPSISNLTRLEYLFLSNNTLTGHIPITLGNLRYLKALDIANNDLSSTLSSSKSSFLSALANCSDLDYLLFARNPLISGYLPASIGNLSVSLLYFDASSCSISGRIPEEICNWNPNNKLRSLALNENQLEGILPLSLINCSELVVLNVANNNLSDTFPHWLGMLPKLQALILRSNRFHGSIQVSSTTFSFSRLQMVDLSHNDFTGLLPTEFFQNLKALKEEVGHENDLLSYSVVLTIKGLVLEFKIKVLMPIFTSIDLSDNGFHGEIPKAVGELRLLHALNLSNNCLTGPIPPSFGNLTALESLDLSFNKLSGRIPFELTNLTFLEVLRFSNNNLVGPIPSGKQFDTFEDDSYLGNLGLCGLPLLKECNNDEIPEPAQDEKDHGNGIAFIWKLAMMGYGCGMVLGISMAYIVFTTGRPRWLVRMIERDLRNKVSRISPRKDEVCSASIAASLHGIYVPIMGILTDSLLWFFSFHGMGF</sequence>
<dbReference type="InterPro" id="IPR051809">
    <property type="entry name" value="Plant_receptor-like_S/T_kinase"/>
</dbReference>
<dbReference type="InterPro" id="IPR055414">
    <property type="entry name" value="LRR_R13L4/SHOC2-like"/>
</dbReference>
<dbReference type="Proteomes" id="UP000325315">
    <property type="component" value="Unassembled WGS sequence"/>
</dbReference>
<evidence type="ECO:0000256" key="5">
    <source>
        <dbReference type="ARBA" id="ARBA00022737"/>
    </source>
</evidence>
<keyword evidence="6 9" id="KW-1133">Transmembrane helix</keyword>
<evidence type="ECO:0000313" key="13">
    <source>
        <dbReference type="Proteomes" id="UP000325315"/>
    </source>
</evidence>
<dbReference type="SUPFAM" id="SSF52047">
    <property type="entry name" value="RNI-like"/>
    <property type="match status" value="1"/>
</dbReference>
<evidence type="ECO:0000256" key="9">
    <source>
        <dbReference type="SAM" id="Phobius"/>
    </source>
</evidence>
<dbReference type="Pfam" id="PF13855">
    <property type="entry name" value="LRR_8"/>
    <property type="match status" value="4"/>
</dbReference>
<dbReference type="AlphaFoldDB" id="A0A5B6VF06"/>
<keyword evidence="3 9" id="KW-0812">Transmembrane</keyword>
<feature type="chain" id="PRO_5023106420" evidence="10">
    <location>
        <begin position="26"/>
        <end position="981"/>
    </location>
</feature>
<keyword evidence="12" id="KW-0675">Receptor</keyword>
<keyword evidence="8" id="KW-0325">Glycoprotein</keyword>
<dbReference type="InterPro" id="IPR003591">
    <property type="entry name" value="Leu-rich_rpt_typical-subtyp"/>
</dbReference>
<dbReference type="SMART" id="SM00369">
    <property type="entry name" value="LRR_TYP"/>
    <property type="match status" value="16"/>
</dbReference>
<feature type="domain" description="Disease resistance R13L4/SHOC-2-like LRR" evidence="11">
    <location>
        <begin position="456"/>
        <end position="724"/>
    </location>
</feature>
<dbReference type="EMBL" id="SMMG02000007">
    <property type="protein sequence ID" value="KAA3467749.1"/>
    <property type="molecule type" value="Genomic_DNA"/>
</dbReference>
<feature type="transmembrane region" description="Helical" evidence="9">
    <location>
        <begin position="946"/>
        <end position="974"/>
    </location>
</feature>
<proteinExistence type="predicted"/>
<evidence type="ECO:0000256" key="4">
    <source>
        <dbReference type="ARBA" id="ARBA00022729"/>
    </source>
</evidence>
<comment type="subcellular location">
    <subcellularLocation>
        <location evidence="1">Membrane</location>
        <topology evidence="1">Single-pass membrane protein</topology>
    </subcellularLocation>
</comment>
<evidence type="ECO:0000313" key="12">
    <source>
        <dbReference type="EMBL" id="KAA3467749.1"/>
    </source>
</evidence>
<keyword evidence="12" id="KW-0808">Transferase</keyword>
<feature type="signal peptide" evidence="10">
    <location>
        <begin position="1"/>
        <end position="25"/>
    </location>
</feature>
<evidence type="ECO:0000256" key="6">
    <source>
        <dbReference type="ARBA" id="ARBA00022989"/>
    </source>
</evidence>
<evidence type="ECO:0000256" key="1">
    <source>
        <dbReference type="ARBA" id="ARBA00004167"/>
    </source>
</evidence>
<organism evidence="12 13">
    <name type="scientific">Gossypium australe</name>
    <dbReference type="NCBI Taxonomy" id="47621"/>
    <lineage>
        <taxon>Eukaryota</taxon>
        <taxon>Viridiplantae</taxon>
        <taxon>Streptophyta</taxon>
        <taxon>Embryophyta</taxon>
        <taxon>Tracheophyta</taxon>
        <taxon>Spermatophyta</taxon>
        <taxon>Magnoliopsida</taxon>
        <taxon>eudicotyledons</taxon>
        <taxon>Gunneridae</taxon>
        <taxon>Pentapetalae</taxon>
        <taxon>rosids</taxon>
        <taxon>malvids</taxon>
        <taxon>Malvales</taxon>
        <taxon>Malvaceae</taxon>
        <taxon>Malvoideae</taxon>
        <taxon>Gossypium</taxon>
    </lineage>
</organism>
<evidence type="ECO:0000256" key="3">
    <source>
        <dbReference type="ARBA" id="ARBA00022692"/>
    </source>
</evidence>
<dbReference type="GO" id="GO:0009791">
    <property type="term" value="P:post-embryonic development"/>
    <property type="evidence" value="ECO:0007669"/>
    <property type="project" value="UniProtKB-ARBA"/>
</dbReference>
<feature type="transmembrane region" description="Helical" evidence="9">
    <location>
        <begin position="892"/>
        <end position="916"/>
    </location>
</feature>
<dbReference type="FunFam" id="3.80.10.10:FF:000233">
    <property type="entry name" value="Leucine-rich repeat receptor-like protein kinase TDR"/>
    <property type="match status" value="1"/>
</dbReference>
<reference evidence="13" key="1">
    <citation type="journal article" date="2019" name="Plant Biotechnol. J.">
        <title>Genome sequencing of the Australian wild diploid species Gossypium australe highlights disease resistance and delayed gland morphogenesis.</title>
        <authorList>
            <person name="Cai Y."/>
            <person name="Cai X."/>
            <person name="Wang Q."/>
            <person name="Wang P."/>
            <person name="Zhang Y."/>
            <person name="Cai C."/>
            <person name="Xu Y."/>
            <person name="Wang K."/>
            <person name="Zhou Z."/>
            <person name="Wang C."/>
            <person name="Geng S."/>
            <person name="Li B."/>
            <person name="Dong Q."/>
            <person name="Hou Y."/>
            <person name="Wang H."/>
            <person name="Ai P."/>
            <person name="Liu Z."/>
            <person name="Yi F."/>
            <person name="Sun M."/>
            <person name="An G."/>
            <person name="Cheng J."/>
            <person name="Zhang Y."/>
            <person name="Shi Q."/>
            <person name="Xie Y."/>
            <person name="Shi X."/>
            <person name="Chang Y."/>
            <person name="Huang F."/>
            <person name="Chen Y."/>
            <person name="Hong S."/>
            <person name="Mi L."/>
            <person name="Sun Q."/>
            <person name="Zhang L."/>
            <person name="Zhou B."/>
            <person name="Peng R."/>
            <person name="Zhang X."/>
            <person name="Liu F."/>
        </authorList>
    </citation>
    <scope>NUCLEOTIDE SEQUENCE [LARGE SCALE GENOMIC DNA]</scope>
    <source>
        <strain evidence="13">cv. PA1801</strain>
    </source>
</reference>
<gene>
    <name evidence="12" type="ORF">EPI10_002735</name>
</gene>
<protein>
    <submittedName>
        <fullName evidence="12">LRR receptor-like serine/threonine-protein kinase GSO1</fullName>
    </submittedName>
</protein>
<dbReference type="SMART" id="SM00365">
    <property type="entry name" value="LRR_SD22"/>
    <property type="match status" value="5"/>
</dbReference>
<comment type="caution">
    <text evidence="12">The sequence shown here is derived from an EMBL/GenBank/DDBJ whole genome shotgun (WGS) entry which is preliminary data.</text>
</comment>
<dbReference type="GO" id="GO:0016301">
    <property type="term" value="F:kinase activity"/>
    <property type="evidence" value="ECO:0007669"/>
    <property type="project" value="UniProtKB-KW"/>
</dbReference>
<dbReference type="InterPro" id="IPR001611">
    <property type="entry name" value="Leu-rich_rpt"/>
</dbReference>
<evidence type="ECO:0000256" key="2">
    <source>
        <dbReference type="ARBA" id="ARBA00022614"/>
    </source>
</evidence>
<keyword evidence="13" id="KW-1185">Reference proteome</keyword>
<accession>A0A5B6VF06</accession>
<dbReference type="PANTHER" id="PTHR27008">
    <property type="entry name" value="OS04G0122200 PROTEIN"/>
    <property type="match status" value="1"/>
</dbReference>
<dbReference type="Pfam" id="PF23598">
    <property type="entry name" value="LRR_14"/>
    <property type="match status" value="1"/>
</dbReference>
<dbReference type="FunFam" id="3.80.10.10:FF:000095">
    <property type="entry name" value="LRR receptor-like serine/threonine-protein kinase GSO1"/>
    <property type="match status" value="2"/>
</dbReference>
<evidence type="ECO:0000256" key="7">
    <source>
        <dbReference type="ARBA" id="ARBA00023136"/>
    </source>
</evidence>